<protein>
    <submittedName>
        <fullName evidence="2">Acyl-CoA N-acyltransferase</fullName>
    </submittedName>
</protein>
<comment type="caution">
    <text evidence="2">The sequence shown here is derived from an EMBL/GenBank/DDBJ whole genome shotgun (WGS) entry which is preliminary data.</text>
</comment>
<dbReference type="Pfam" id="PF00583">
    <property type="entry name" value="Acetyltransf_1"/>
    <property type="match status" value="1"/>
</dbReference>
<evidence type="ECO:0000259" key="1">
    <source>
        <dbReference type="PROSITE" id="PS51186"/>
    </source>
</evidence>
<dbReference type="InterPro" id="IPR016181">
    <property type="entry name" value="Acyl_CoA_acyltransferase"/>
</dbReference>
<dbReference type="CDD" id="cd04301">
    <property type="entry name" value="NAT_SF"/>
    <property type="match status" value="1"/>
</dbReference>
<keyword evidence="3" id="KW-1185">Reference proteome</keyword>
<evidence type="ECO:0000313" key="2">
    <source>
        <dbReference type="EMBL" id="KAJ7746736.1"/>
    </source>
</evidence>
<dbReference type="InterPro" id="IPR000182">
    <property type="entry name" value="GNAT_dom"/>
</dbReference>
<accession>A0AAD7IP95</accession>
<dbReference type="SUPFAM" id="SSF55729">
    <property type="entry name" value="Acyl-CoA N-acyltransferases (Nat)"/>
    <property type="match status" value="1"/>
</dbReference>
<reference evidence="2" key="1">
    <citation type="submission" date="2023-03" db="EMBL/GenBank/DDBJ databases">
        <title>Massive genome expansion in bonnet fungi (Mycena s.s.) driven by repeated elements and novel gene families across ecological guilds.</title>
        <authorList>
            <consortium name="Lawrence Berkeley National Laboratory"/>
            <person name="Harder C.B."/>
            <person name="Miyauchi S."/>
            <person name="Viragh M."/>
            <person name="Kuo A."/>
            <person name="Thoen E."/>
            <person name="Andreopoulos B."/>
            <person name="Lu D."/>
            <person name="Skrede I."/>
            <person name="Drula E."/>
            <person name="Henrissat B."/>
            <person name="Morin E."/>
            <person name="Kohler A."/>
            <person name="Barry K."/>
            <person name="LaButti K."/>
            <person name="Morin E."/>
            <person name="Salamov A."/>
            <person name="Lipzen A."/>
            <person name="Mereny Z."/>
            <person name="Hegedus B."/>
            <person name="Baldrian P."/>
            <person name="Stursova M."/>
            <person name="Weitz H."/>
            <person name="Taylor A."/>
            <person name="Grigoriev I.V."/>
            <person name="Nagy L.G."/>
            <person name="Martin F."/>
            <person name="Kauserud H."/>
        </authorList>
    </citation>
    <scope>NUCLEOTIDE SEQUENCE</scope>
    <source>
        <strain evidence="2">CBHHK188m</strain>
    </source>
</reference>
<evidence type="ECO:0000313" key="3">
    <source>
        <dbReference type="Proteomes" id="UP001215280"/>
    </source>
</evidence>
<gene>
    <name evidence="2" type="ORF">DFH07DRAFT_962821</name>
</gene>
<dbReference type="PROSITE" id="PS51186">
    <property type="entry name" value="GNAT"/>
    <property type="match status" value="1"/>
</dbReference>
<proteinExistence type="predicted"/>
<feature type="domain" description="N-acetyltransferase" evidence="1">
    <location>
        <begin position="6"/>
        <end position="178"/>
    </location>
</feature>
<dbReference type="EMBL" id="JARJLG010000097">
    <property type="protein sequence ID" value="KAJ7746736.1"/>
    <property type="molecule type" value="Genomic_DNA"/>
</dbReference>
<name>A0AAD7IP95_9AGAR</name>
<dbReference type="GO" id="GO:0016747">
    <property type="term" value="F:acyltransferase activity, transferring groups other than amino-acyl groups"/>
    <property type="evidence" value="ECO:0007669"/>
    <property type="project" value="InterPro"/>
</dbReference>
<dbReference type="AlphaFoldDB" id="A0AAD7IP95"/>
<dbReference type="Gene3D" id="3.40.630.30">
    <property type="match status" value="1"/>
</dbReference>
<dbReference type="Proteomes" id="UP001215280">
    <property type="component" value="Unassembled WGS sequence"/>
</dbReference>
<sequence length="192" mass="21905">MSITIRPTRNLSESDFEFLFATFNSCVEWLASKGLEAQWGAEPWGADVKERLRNKIPIEDAKGARRWIAELDGASAGYLDVTPFRPDYLPVSPEEKPGKEFFVKTLVVDRKFVGRGVGEFLLEFAKKLAVEEKADWLRLDCWRGPPGKDGLVRYYEGNGLVRAREFIIPADTRGKELDWPGQLFEMKMSDLE</sequence>
<organism evidence="2 3">
    <name type="scientific">Mycena maculata</name>
    <dbReference type="NCBI Taxonomy" id="230809"/>
    <lineage>
        <taxon>Eukaryota</taxon>
        <taxon>Fungi</taxon>
        <taxon>Dikarya</taxon>
        <taxon>Basidiomycota</taxon>
        <taxon>Agaricomycotina</taxon>
        <taxon>Agaricomycetes</taxon>
        <taxon>Agaricomycetidae</taxon>
        <taxon>Agaricales</taxon>
        <taxon>Marasmiineae</taxon>
        <taxon>Mycenaceae</taxon>
        <taxon>Mycena</taxon>
    </lineage>
</organism>